<sequence length="269" mass="30648">MVSDNDLETGGERLDIGISYPSKNESAGPKLVTQYEDLDTPEYGEPKTEVQTEIDKIQKPTSFYNKHGQILNPAHAEEIAYVAKGKGIDKAIQREQALKREVERGLTPGQEFNRAIKKGLLEKYPNAFKRIVLEDGTTAAFIREYYKDRDGDITHYPTEPAYLFTDNGNFHIQSVCPYIGKVEDLTSQELTQLLNYATENNRGIIKTDRGEFGIIFDANCNDLSNRPKEQLSELSDRFKKQEKESLAKKKEEEQIQDPQQKAKKILDLL</sequence>
<feature type="region of interest" description="Disordered" evidence="1">
    <location>
        <begin position="242"/>
        <end position="269"/>
    </location>
</feature>
<dbReference type="EMBL" id="DUTP01000005">
    <property type="protein sequence ID" value="HHX99636.1"/>
    <property type="molecule type" value="Genomic_DNA"/>
</dbReference>
<evidence type="ECO:0000313" key="3">
    <source>
        <dbReference type="Proteomes" id="UP000576550"/>
    </source>
</evidence>
<proteinExistence type="predicted"/>
<evidence type="ECO:0000313" key="2">
    <source>
        <dbReference type="EMBL" id="HHX99636.1"/>
    </source>
</evidence>
<dbReference type="AlphaFoldDB" id="A0A832QDV3"/>
<name>A0A832QDV3_9BACT</name>
<feature type="region of interest" description="Disordered" evidence="1">
    <location>
        <begin position="1"/>
        <end position="30"/>
    </location>
</feature>
<feature type="compositionally biased region" description="Basic and acidic residues" evidence="1">
    <location>
        <begin position="242"/>
        <end position="253"/>
    </location>
</feature>
<accession>A0A832QDV3</accession>
<gene>
    <name evidence="2" type="ORF">GX533_03115</name>
</gene>
<protein>
    <submittedName>
        <fullName evidence="2">Uncharacterized protein</fullName>
    </submittedName>
</protein>
<organism evidence="2 3">
    <name type="scientific">Candidatus Dojkabacteria bacterium</name>
    <dbReference type="NCBI Taxonomy" id="2099670"/>
    <lineage>
        <taxon>Bacteria</taxon>
        <taxon>Candidatus Dojkabacteria</taxon>
    </lineage>
</organism>
<evidence type="ECO:0000256" key="1">
    <source>
        <dbReference type="SAM" id="MobiDB-lite"/>
    </source>
</evidence>
<comment type="caution">
    <text evidence="2">The sequence shown here is derived from an EMBL/GenBank/DDBJ whole genome shotgun (WGS) entry which is preliminary data.</text>
</comment>
<reference evidence="2 3" key="1">
    <citation type="journal article" date="2020" name="Biotechnol. Biofuels">
        <title>New insights from the biogas microbiome by comprehensive genome-resolved metagenomics of nearly 1600 species originating from multiple anaerobic digesters.</title>
        <authorList>
            <person name="Campanaro S."/>
            <person name="Treu L."/>
            <person name="Rodriguez-R L.M."/>
            <person name="Kovalovszki A."/>
            <person name="Ziels R.M."/>
            <person name="Maus I."/>
            <person name="Zhu X."/>
            <person name="Kougias P.G."/>
            <person name="Basile A."/>
            <person name="Luo G."/>
            <person name="Schluter A."/>
            <person name="Konstantinidis K.T."/>
            <person name="Angelidaki I."/>
        </authorList>
    </citation>
    <scope>NUCLEOTIDE SEQUENCE [LARGE SCALE GENOMIC DNA]</scope>
    <source>
        <strain evidence="2">AS05jafATM_89</strain>
    </source>
</reference>
<dbReference type="Proteomes" id="UP000576550">
    <property type="component" value="Unassembled WGS sequence"/>
</dbReference>